<reference evidence="2" key="1">
    <citation type="journal article" date="2019" name="Int. J. Syst. Evol. Microbiol.">
        <title>The Global Catalogue of Microorganisms (GCM) 10K type strain sequencing project: providing services to taxonomists for standard genome sequencing and annotation.</title>
        <authorList>
            <consortium name="The Broad Institute Genomics Platform"/>
            <consortium name="The Broad Institute Genome Sequencing Center for Infectious Disease"/>
            <person name="Wu L."/>
            <person name="Ma J."/>
        </authorList>
    </citation>
    <scope>NUCLEOTIDE SEQUENCE [LARGE SCALE GENOMIC DNA]</scope>
    <source>
        <strain evidence="2">CGMCC 1.15342</strain>
    </source>
</reference>
<sequence>MKTSLFIPFTLWMALALLMGCSKDENEQLGKGRFGEQFGGTPYRGDATGELFVDDELIYVWEGSATVSAIEQTADSVSLVFLANFGDEGEVNLKMRGRDHNGDFLLESPDGVLHVVDSKISGRIENTAQTIALSGDVHERYVSADIEVLFNQGTDVFPAGSMLKLAFRTSRETEDTGDGDGCTMRLVPIWSPNGMTMGMVPDCD</sequence>
<accession>A0ABQ1L1A3</accession>
<gene>
    <name evidence="1" type="ORF">GCM10011386_02660</name>
</gene>
<protein>
    <submittedName>
        <fullName evidence="1">Uncharacterized protein</fullName>
    </submittedName>
</protein>
<dbReference type="PROSITE" id="PS51257">
    <property type="entry name" value="PROKAR_LIPOPROTEIN"/>
    <property type="match status" value="1"/>
</dbReference>
<dbReference type="Proteomes" id="UP000597338">
    <property type="component" value="Unassembled WGS sequence"/>
</dbReference>
<proteinExistence type="predicted"/>
<organism evidence="1 2">
    <name type="scientific">Parapedobacter defluvii</name>
    <dbReference type="NCBI Taxonomy" id="2045106"/>
    <lineage>
        <taxon>Bacteria</taxon>
        <taxon>Pseudomonadati</taxon>
        <taxon>Bacteroidota</taxon>
        <taxon>Sphingobacteriia</taxon>
        <taxon>Sphingobacteriales</taxon>
        <taxon>Sphingobacteriaceae</taxon>
        <taxon>Parapedobacter</taxon>
    </lineage>
</organism>
<evidence type="ECO:0000313" key="2">
    <source>
        <dbReference type="Proteomes" id="UP000597338"/>
    </source>
</evidence>
<dbReference type="RefSeq" id="WP_188746618.1">
    <property type="nucleotide sequence ID" value="NZ_BMIK01000001.1"/>
</dbReference>
<comment type="caution">
    <text evidence="1">The sequence shown here is derived from an EMBL/GenBank/DDBJ whole genome shotgun (WGS) entry which is preliminary data.</text>
</comment>
<evidence type="ECO:0000313" key="1">
    <source>
        <dbReference type="EMBL" id="GGC14397.1"/>
    </source>
</evidence>
<dbReference type="EMBL" id="BMIK01000001">
    <property type="protein sequence ID" value="GGC14397.1"/>
    <property type="molecule type" value="Genomic_DNA"/>
</dbReference>
<keyword evidence="2" id="KW-1185">Reference proteome</keyword>
<name>A0ABQ1L1A3_9SPHI</name>